<evidence type="ECO:0000256" key="4">
    <source>
        <dbReference type="ARBA" id="ARBA00023295"/>
    </source>
</evidence>
<keyword evidence="7" id="KW-1185">Reference proteome</keyword>
<comment type="similarity">
    <text evidence="1">Belongs to the glycosyl hydrolase 43 family.</text>
</comment>
<dbReference type="PANTHER" id="PTHR43817:SF1">
    <property type="entry name" value="HYDROLASE, FAMILY 43, PUTATIVE (AFU_ORTHOLOGUE AFUA_3G01660)-RELATED"/>
    <property type="match status" value="1"/>
</dbReference>
<dbReference type="EMBL" id="SOSA01000168">
    <property type="protein sequence ID" value="THC95202.1"/>
    <property type="molecule type" value="Genomic_DNA"/>
</dbReference>
<dbReference type="InterPro" id="IPR006710">
    <property type="entry name" value="Glyco_hydro_43"/>
</dbReference>
<organism evidence="6 7">
    <name type="scientific">Aspergillus tanneri</name>
    <dbReference type="NCBI Taxonomy" id="1220188"/>
    <lineage>
        <taxon>Eukaryota</taxon>
        <taxon>Fungi</taxon>
        <taxon>Dikarya</taxon>
        <taxon>Ascomycota</taxon>
        <taxon>Pezizomycotina</taxon>
        <taxon>Eurotiomycetes</taxon>
        <taxon>Eurotiomycetidae</taxon>
        <taxon>Eurotiales</taxon>
        <taxon>Aspergillaceae</taxon>
        <taxon>Aspergillus</taxon>
        <taxon>Aspergillus subgen. Circumdati</taxon>
    </lineage>
</organism>
<protein>
    <submittedName>
        <fullName evidence="6">Uncharacterized protein</fullName>
    </submittedName>
</protein>
<evidence type="ECO:0000256" key="1">
    <source>
        <dbReference type="ARBA" id="ARBA00009865"/>
    </source>
</evidence>
<dbReference type="GO" id="GO:0004553">
    <property type="term" value="F:hydrolase activity, hydrolyzing O-glycosyl compounds"/>
    <property type="evidence" value="ECO:0007669"/>
    <property type="project" value="InterPro"/>
</dbReference>
<dbReference type="VEuPathDB" id="FungiDB:EYZ11_005318"/>
<reference evidence="6 7" key="1">
    <citation type="submission" date="2019-03" db="EMBL/GenBank/DDBJ databases">
        <title>The genome sequence of a newly discovered highly antifungal drug resistant Aspergillus species, Aspergillus tanneri NIH 1004.</title>
        <authorList>
            <person name="Mounaud S."/>
            <person name="Singh I."/>
            <person name="Joardar V."/>
            <person name="Pakala S."/>
            <person name="Pakala S."/>
            <person name="Venepally P."/>
            <person name="Hoover J."/>
            <person name="Nierman W."/>
            <person name="Chung J."/>
            <person name="Losada L."/>
        </authorList>
    </citation>
    <scope>NUCLEOTIDE SEQUENCE [LARGE SCALE GENOMIC DNA]</scope>
    <source>
        <strain evidence="6 7">NIH1004</strain>
    </source>
</reference>
<evidence type="ECO:0000256" key="5">
    <source>
        <dbReference type="SAM" id="SignalP"/>
    </source>
</evidence>
<dbReference type="STRING" id="1220188.A0A4S3JIM1"/>
<keyword evidence="4" id="KW-0326">Glycosidase</keyword>
<evidence type="ECO:0000313" key="7">
    <source>
        <dbReference type="Proteomes" id="UP000308092"/>
    </source>
</evidence>
<dbReference type="SUPFAM" id="SSF75005">
    <property type="entry name" value="Arabinanase/levansucrase/invertase"/>
    <property type="match status" value="1"/>
</dbReference>
<dbReference type="Pfam" id="PF04616">
    <property type="entry name" value="Glyco_hydro_43"/>
    <property type="match status" value="1"/>
</dbReference>
<gene>
    <name evidence="6" type="ORF">EYZ11_005318</name>
</gene>
<feature type="signal peptide" evidence="5">
    <location>
        <begin position="1"/>
        <end position="23"/>
    </location>
</feature>
<comment type="caution">
    <text evidence="6">The sequence shown here is derived from an EMBL/GenBank/DDBJ whole genome shotgun (WGS) entry which is preliminary data.</text>
</comment>
<dbReference type="Proteomes" id="UP000308092">
    <property type="component" value="Unassembled WGS sequence"/>
</dbReference>
<keyword evidence="2 5" id="KW-0732">Signal</keyword>
<name>A0A4S3JIM1_9EURO</name>
<evidence type="ECO:0000313" key="6">
    <source>
        <dbReference type="EMBL" id="THC95202.1"/>
    </source>
</evidence>
<dbReference type="InterPro" id="IPR023296">
    <property type="entry name" value="Glyco_hydro_beta-prop_sf"/>
</dbReference>
<dbReference type="GO" id="GO:0005975">
    <property type="term" value="P:carbohydrate metabolic process"/>
    <property type="evidence" value="ECO:0007669"/>
    <property type="project" value="InterPro"/>
</dbReference>
<sequence length="177" mass="19479">MVPPFHSLLQLLLSALLLRAAHTGTFTNPLKDPNGSDPFVVYVEGHYYLTTTAWSNVQITRATTLEGLKTGKNKVVWGDDTPSRCCSAWAPEIHEIDGSVPTPYGSNPWDTYEYLGQLTSEWGIDGAVLAINSRNYFVWSCMADGIQSLYIATLKTPPTNISLAAAREMGKSRRPSQ</sequence>
<proteinExistence type="inferred from homology"/>
<feature type="chain" id="PRO_5020668097" evidence="5">
    <location>
        <begin position="24"/>
        <end position="177"/>
    </location>
</feature>
<keyword evidence="3" id="KW-0378">Hydrolase</keyword>
<accession>A0A4S3JIM1</accession>
<evidence type="ECO:0000256" key="3">
    <source>
        <dbReference type="ARBA" id="ARBA00022801"/>
    </source>
</evidence>
<dbReference type="PANTHER" id="PTHR43817">
    <property type="entry name" value="GLYCOSYL HYDROLASE"/>
    <property type="match status" value="1"/>
</dbReference>
<dbReference type="Gene3D" id="2.115.10.20">
    <property type="entry name" value="Glycosyl hydrolase domain, family 43"/>
    <property type="match status" value="1"/>
</dbReference>
<dbReference type="AlphaFoldDB" id="A0A4S3JIM1"/>
<evidence type="ECO:0000256" key="2">
    <source>
        <dbReference type="ARBA" id="ARBA00022729"/>
    </source>
</evidence>